<reference evidence="1" key="1">
    <citation type="submission" date="2020-08" db="EMBL/GenBank/DDBJ databases">
        <title>Genomic Encyclopedia of Type Strains, Phase IV (KMG-V): Genome sequencing to study the core and pangenomes of soil and plant-associated prokaryotes.</title>
        <authorList>
            <person name="Whitman W."/>
        </authorList>
    </citation>
    <scope>NUCLEOTIDE SEQUENCE [LARGE SCALE GENOMIC DNA]</scope>
    <source>
        <strain evidence="1">M8UP27</strain>
    </source>
</reference>
<keyword evidence="2" id="KW-1185">Reference proteome</keyword>
<dbReference type="EMBL" id="JACHDY010000004">
    <property type="protein sequence ID" value="MBB5318176.1"/>
    <property type="molecule type" value="Genomic_DNA"/>
</dbReference>
<dbReference type="AlphaFoldDB" id="A0A7W8MRT4"/>
<comment type="caution">
    <text evidence="1">The sequence shown here is derived from an EMBL/GenBank/DDBJ whole genome shotgun (WGS) entry which is preliminary data.</text>
</comment>
<dbReference type="Proteomes" id="UP000568106">
    <property type="component" value="Unassembled WGS sequence"/>
</dbReference>
<sequence>MDHEGAVKSQAVERYLLGDMPAASQEDFAAHFFSCSECAEDLKMTSLFLDVTRTVIKEDKGVGQAFIKKSALSRWRSARYAIAASVACLSFMLYQNLIVIPRLKTAAAPQAVEVFPMTNAASRGGEQTAISPVPGKPFLLLVDIPPHDERYRIRFVISNAAGVEVFADEVPDKIAQNTVPFLISPWILVRGEYSLQILGRSEEKDPFTTVARYSFHVN</sequence>
<evidence type="ECO:0000313" key="1">
    <source>
        <dbReference type="EMBL" id="MBB5318176.1"/>
    </source>
</evidence>
<protein>
    <recommendedName>
        <fullName evidence="3">Zinc-finger domain-containing protein</fullName>
    </recommendedName>
</protein>
<evidence type="ECO:0000313" key="2">
    <source>
        <dbReference type="Proteomes" id="UP000568106"/>
    </source>
</evidence>
<proteinExistence type="predicted"/>
<name>A0A7W8MRT4_9BACT</name>
<accession>A0A7W8MRT4</accession>
<organism evidence="1 2">
    <name type="scientific">Tunturiibacter empetritectus</name>
    <dbReference type="NCBI Taxonomy" id="3069691"/>
    <lineage>
        <taxon>Bacteria</taxon>
        <taxon>Pseudomonadati</taxon>
        <taxon>Acidobacteriota</taxon>
        <taxon>Terriglobia</taxon>
        <taxon>Terriglobales</taxon>
        <taxon>Acidobacteriaceae</taxon>
        <taxon>Tunturiibacter</taxon>
    </lineage>
</organism>
<gene>
    <name evidence="1" type="ORF">HDF09_002873</name>
</gene>
<evidence type="ECO:0008006" key="3">
    <source>
        <dbReference type="Google" id="ProtNLM"/>
    </source>
</evidence>